<feature type="region of interest" description="Disordered" evidence="1">
    <location>
        <begin position="81"/>
        <end position="102"/>
    </location>
</feature>
<gene>
    <name evidence="2" type="ORF">NDU88_002657</name>
</gene>
<feature type="compositionally biased region" description="Basic and acidic residues" evidence="1">
    <location>
        <begin position="84"/>
        <end position="94"/>
    </location>
</feature>
<reference evidence="2" key="1">
    <citation type="journal article" date="2022" name="bioRxiv">
        <title>Sequencing and chromosome-scale assembly of the giantPleurodeles waltlgenome.</title>
        <authorList>
            <person name="Brown T."/>
            <person name="Elewa A."/>
            <person name="Iarovenko S."/>
            <person name="Subramanian E."/>
            <person name="Araus A.J."/>
            <person name="Petzold A."/>
            <person name="Susuki M."/>
            <person name="Suzuki K.-i.T."/>
            <person name="Hayashi T."/>
            <person name="Toyoda A."/>
            <person name="Oliveira C."/>
            <person name="Osipova E."/>
            <person name="Leigh N.D."/>
            <person name="Simon A."/>
            <person name="Yun M.H."/>
        </authorList>
    </citation>
    <scope>NUCLEOTIDE SEQUENCE</scope>
    <source>
        <strain evidence="2">20211129_DDA</strain>
        <tissue evidence="2">Liver</tissue>
    </source>
</reference>
<proteinExistence type="predicted"/>
<accession>A0AAV7LD15</accession>
<name>A0AAV7LD15_PLEWA</name>
<comment type="caution">
    <text evidence="2">The sequence shown here is derived from an EMBL/GenBank/DDBJ whole genome shotgun (WGS) entry which is preliminary data.</text>
</comment>
<dbReference type="Proteomes" id="UP001066276">
    <property type="component" value="Chromosome 11"/>
</dbReference>
<evidence type="ECO:0000313" key="2">
    <source>
        <dbReference type="EMBL" id="KAJ1089506.1"/>
    </source>
</evidence>
<dbReference type="EMBL" id="JANPWB010000015">
    <property type="protein sequence ID" value="KAJ1089506.1"/>
    <property type="molecule type" value="Genomic_DNA"/>
</dbReference>
<protein>
    <submittedName>
        <fullName evidence="2">Uncharacterized protein</fullName>
    </submittedName>
</protein>
<sequence>MLRSFQDLQDGNGLGAAQFVAYIARVLAIRTTWREGREAPGHPSQAAVYIDPFYGPQSENSIICSLADCRRVPRTTCRTHMRHVSRDRPDDKTMGDSTSARRIGSTVSAPTDVLACFGTKGFRADGDFNSANFGGNSLDSKPITVDAEPTGIVGFFRAEAGRNV</sequence>
<dbReference type="AlphaFoldDB" id="A0AAV7LD15"/>
<organism evidence="2 3">
    <name type="scientific">Pleurodeles waltl</name>
    <name type="common">Iberian ribbed newt</name>
    <dbReference type="NCBI Taxonomy" id="8319"/>
    <lineage>
        <taxon>Eukaryota</taxon>
        <taxon>Metazoa</taxon>
        <taxon>Chordata</taxon>
        <taxon>Craniata</taxon>
        <taxon>Vertebrata</taxon>
        <taxon>Euteleostomi</taxon>
        <taxon>Amphibia</taxon>
        <taxon>Batrachia</taxon>
        <taxon>Caudata</taxon>
        <taxon>Salamandroidea</taxon>
        <taxon>Salamandridae</taxon>
        <taxon>Pleurodelinae</taxon>
        <taxon>Pleurodeles</taxon>
    </lineage>
</organism>
<evidence type="ECO:0000256" key="1">
    <source>
        <dbReference type="SAM" id="MobiDB-lite"/>
    </source>
</evidence>
<evidence type="ECO:0000313" key="3">
    <source>
        <dbReference type="Proteomes" id="UP001066276"/>
    </source>
</evidence>
<keyword evidence="3" id="KW-1185">Reference proteome</keyword>